<dbReference type="GO" id="GO:0005769">
    <property type="term" value="C:early endosome"/>
    <property type="evidence" value="ECO:0007669"/>
    <property type="project" value="TreeGrafter"/>
</dbReference>
<proteinExistence type="predicted"/>
<dbReference type="GO" id="GO:0030133">
    <property type="term" value="C:transport vesicle"/>
    <property type="evidence" value="ECO:0007669"/>
    <property type="project" value="TreeGrafter"/>
</dbReference>
<dbReference type="GO" id="GO:0000149">
    <property type="term" value="F:SNARE binding"/>
    <property type="evidence" value="ECO:0007669"/>
    <property type="project" value="TreeGrafter"/>
</dbReference>
<dbReference type="SMART" id="SM00167">
    <property type="entry name" value="VPS9"/>
    <property type="match status" value="1"/>
</dbReference>
<dbReference type="GO" id="GO:0005886">
    <property type="term" value="C:plasma membrane"/>
    <property type="evidence" value="ECO:0007669"/>
    <property type="project" value="TreeGrafter"/>
</dbReference>
<dbReference type="PANTHER" id="PTHR24170">
    <property type="entry name" value="ANKYRIN REPEAT DOMAIN-CONTAINING PROTEIN 27"/>
    <property type="match status" value="1"/>
</dbReference>
<sequence length="512" mass="58089">MSRMSKEDDLEFNPFYEALQDKYGGFFKRAQDKQFLICIPRSSLLKNSIMNAAFIESHIFRPSPFFQGQYLTTDKASKGTIEYENGVIKTIEGFPKDVTAKVLYEETGYNKDYKPFSILLIDQLLVAPPKANNAEDVLHLKTSFIECKTFLMSFKEHVNILANINDEIHQFNTNYMILPGYLDDVETRLASMCSRATKAICKANKHPKKHDKRFQDNISNSVESYIVGSVHHKVFPVIRDELKAKDAALANRISSLDGVTGDQLGIRDEFICPLPESVVELANLDNLTTPLEKLMALKTTIDRLTEGVNTAVEERQNPTDKEQLCLTSDDLLPILVSLIIQSKCPYLESNLYYIQHFHWSDSSKDEFGYILVTFQAALEFLNSTDFHNLRPAKQKLNKEVGIEKILEIASKDNEEQANQNAANIHPIQLSRSEKQLERITRMLEETTAEDLKYKDEYKPLGLGKPTRYSGVPDVIPLQDPSRKREQLGDFLSALQNDGFDTCSSDANSSPFG</sequence>
<dbReference type="SUPFAM" id="SSF109993">
    <property type="entry name" value="VPS9 domain"/>
    <property type="match status" value="1"/>
</dbReference>
<dbReference type="Pfam" id="PF02204">
    <property type="entry name" value="VPS9"/>
    <property type="match status" value="1"/>
</dbReference>
<dbReference type="AlphaFoldDB" id="A0A8S4QC90"/>
<dbReference type="Gene3D" id="1.20.1050.80">
    <property type="entry name" value="VPS9 domain"/>
    <property type="match status" value="1"/>
</dbReference>
<dbReference type="GO" id="GO:0045022">
    <property type="term" value="P:early endosome to late endosome transport"/>
    <property type="evidence" value="ECO:0007669"/>
    <property type="project" value="TreeGrafter"/>
</dbReference>
<accession>A0A8S4QC90</accession>
<dbReference type="GO" id="GO:0005085">
    <property type="term" value="F:guanyl-nucleotide exchange factor activity"/>
    <property type="evidence" value="ECO:0007669"/>
    <property type="project" value="TreeGrafter"/>
</dbReference>
<dbReference type="GO" id="GO:0005770">
    <property type="term" value="C:late endosome"/>
    <property type="evidence" value="ECO:0007669"/>
    <property type="project" value="TreeGrafter"/>
</dbReference>
<name>A0A8S4QC90_OWEFU</name>
<dbReference type="InterPro" id="IPR051248">
    <property type="entry name" value="UPF0507/Ank_repeat_27"/>
</dbReference>
<dbReference type="InterPro" id="IPR003123">
    <property type="entry name" value="VPS9"/>
</dbReference>
<protein>
    <recommendedName>
        <fullName evidence="1">VPS9 domain-containing protein</fullName>
    </recommendedName>
</protein>
<evidence type="ECO:0000259" key="1">
    <source>
        <dbReference type="PROSITE" id="PS51205"/>
    </source>
</evidence>
<dbReference type="Proteomes" id="UP000749559">
    <property type="component" value="Unassembled WGS sequence"/>
</dbReference>
<dbReference type="InterPro" id="IPR037191">
    <property type="entry name" value="VPS9_dom_sf"/>
</dbReference>
<keyword evidence="3" id="KW-1185">Reference proteome</keyword>
<reference evidence="2" key="1">
    <citation type="submission" date="2022-03" db="EMBL/GenBank/DDBJ databases">
        <authorList>
            <person name="Martin C."/>
        </authorList>
    </citation>
    <scope>NUCLEOTIDE SEQUENCE</scope>
</reference>
<dbReference type="GO" id="GO:0097422">
    <property type="term" value="C:tubular endosome"/>
    <property type="evidence" value="ECO:0007669"/>
    <property type="project" value="TreeGrafter"/>
</dbReference>
<dbReference type="PANTHER" id="PTHR24170:SF1">
    <property type="entry name" value="DOMAIN PROTEIN, PUTATIVE (AFU_ORTHOLOGUE AFUA_1G09870)-RELATED"/>
    <property type="match status" value="1"/>
</dbReference>
<comment type="caution">
    <text evidence="2">The sequence shown here is derived from an EMBL/GenBank/DDBJ whole genome shotgun (WGS) entry which is preliminary data.</text>
</comment>
<gene>
    <name evidence="2" type="ORF">OFUS_LOCUS26031</name>
</gene>
<dbReference type="EMBL" id="CAIIXF020000012">
    <property type="protein sequence ID" value="CAH1802341.1"/>
    <property type="molecule type" value="Genomic_DNA"/>
</dbReference>
<evidence type="ECO:0000313" key="2">
    <source>
        <dbReference type="EMBL" id="CAH1802341.1"/>
    </source>
</evidence>
<dbReference type="OrthoDB" id="411646at2759"/>
<evidence type="ECO:0000313" key="3">
    <source>
        <dbReference type="Proteomes" id="UP000749559"/>
    </source>
</evidence>
<feature type="domain" description="VPS9" evidence="1">
    <location>
        <begin position="243"/>
        <end position="390"/>
    </location>
</feature>
<organism evidence="2 3">
    <name type="scientific">Owenia fusiformis</name>
    <name type="common">Polychaete worm</name>
    <dbReference type="NCBI Taxonomy" id="6347"/>
    <lineage>
        <taxon>Eukaryota</taxon>
        <taxon>Metazoa</taxon>
        <taxon>Spiralia</taxon>
        <taxon>Lophotrochozoa</taxon>
        <taxon>Annelida</taxon>
        <taxon>Polychaeta</taxon>
        <taxon>Sedentaria</taxon>
        <taxon>Canalipalpata</taxon>
        <taxon>Sabellida</taxon>
        <taxon>Oweniida</taxon>
        <taxon>Oweniidae</taxon>
        <taxon>Owenia</taxon>
    </lineage>
</organism>
<dbReference type="PROSITE" id="PS51205">
    <property type="entry name" value="VPS9"/>
    <property type="match status" value="1"/>
</dbReference>